<keyword evidence="5" id="KW-0804">Transcription</keyword>
<dbReference type="GO" id="GO:0019629">
    <property type="term" value="P:propionate catabolic process, 2-methylcitrate cycle"/>
    <property type="evidence" value="ECO:0007669"/>
    <property type="project" value="InterPro"/>
</dbReference>
<organism evidence="7 8">
    <name type="scientific">Xylophilus rhododendri</name>
    <dbReference type="NCBI Taxonomy" id="2697032"/>
    <lineage>
        <taxon>Bacteria</taxon>
        <taxon>Pseudomonadati</taxon>
        <taxon>Pseudomonadota</taxon>
        <taxon>Betaproteobacteria</taxon>
        <taxon>Burkholderiales</taxon>
        <taxon>Xylophilus</taxon>
    </lineage>
</organism>
<dbReference type="InterPro" id="IPR025944">
    <property type="entry name" value="Sigma_54_int_dom_CS"/>
</dbReference>
<dbReference type="InterPro" id="IPR010524">
    <property type="entry name" value="Sig_transdc_resp-reg_PrpR_N"/>
</dbReference>
<dbReference type="RefSeq" id="WP_160553709.1">
    <property type="nucleotide sequence ID" value="NZ_CP047650.1"/>
</dbReference>
<dbReference type="CDD" id="cd00009">
    <property type="entry name" value="AAA"/>
    <property type="match status" value="1"/>
</dbReference>
<reference evidence="7 8" key="1">
    <citation type="submission" date="2020-01" db="EMBL/GenBank/DDBJ databases">
        <title>Genome sequencing of strain KACC 21265.</title>
        <authorList>
            <person name="Heo J."/>
            <person name="Kim S.-J."/>
            <person name="Kim J.-S."/>
            <person name="Hong S.-B."/>
            <person name="Kwon S.-W."/>
        </authorList>
    </citation>
    <scope>NUCLEOTIDE SEQUENCE [LARGE SCALE GENOMIC DNA]</scope>
    <source>
        <strain evidence="7 8">KACC 21265</strain>
    </source>
</reference>
<dbReference type="KEGG" id="xyk:GT347_19075"/>
<dbReference type="SUPFAM" id="SSF52540">
    <property type="entry name" value="P-loop containing nucleoside triphosphate hydrolases"/>
    <property type="match status" value="1"/>
</dbReference>
<dbReference type="SUPFAM" id="SSF159800">
    <property type="entry name" value="PrpR receptor domain-like"/>
    <property type="match status" value="1"/>
</dbReference>
<evidence type="ECO:0000256" key="3">
    <source>
        <dbReference type="ARBA" id="ARBA00023015"/>
    </source>
</evidence>
<dbReference type="GO" id="GO:0005524">
    <property type="term" value="F:ATP binding"/>
    <property type="evidence" value="ECO:0007669"/>
    <property type="project" value="UniProtKB-KW"/>
</dbReference>
<dbReference type="PANTHER" id="PTHR32071">
    <property type="entry name" value="TRANSCRIPTIONAL REGULATORY PROTEIN"/>
    <property type="match status" value="1"/>
</dbReference>
<dbReference type="GO" id="GO:0003677">
    <property type="term" value="F:DNA binding"/>
    <property type="evidence" value="ECO:0007669"/>
    <property type="project" value="UniProtKB-KW"/>
</dbReference>
<dbReference type="Gene3D" id="3.40.50.2300">
    <property type="match status" value="1"/>
</dbReference>
<dbReference type="InterPro" id="IPR025662">
    <property type="entry name" value="Sigma_54_int_dom_ATP-bd_1"/>
</dbReference>
<evidence type="ECO:0000256" key="4">
    <source>
        <dbReference type="ARBA" id="ARBA00023125"/>
    </source>
</evidence>
<dbReference type="EMBL" id="CP047650">
    <property type="protein sequence ID" value="QHI99898.1"/>
    <property type="molecule type" value="Genomic_DNA"/>
</dbReference>
<dbReference type="FunFam" id="3.40.50.300:FF:000006">
    <property type="entry name" value="DNA-binding transcriptional regulator NtrC"/>
    <property type="match status" value="1"/>
</dbReference>
<name>A0A857JAY2_9BURK</name>
<dbReference type="InterPro" id="IPR003593">
    <property type="entry name" value="AAA+_ATPase"/>
</dbReference>
<dbReference type="PROSITE" id="PS50045">
    <property type="entry name" value="SIGMA54_INTERACT_4"/>
    <property type="match status" value="1"/>
</dbReference>
<dbReference type="GO" id="GO:0005737">
    <property type="term" value="C:cytoplasm"/>
    <property type="evidence" value="ECO:0007669"/>
    <property type="project" value="InterPro"/>
</dbReference>
<evidence type="ECO:0000256" key="5">
    <source>
        <dbReference type="ARBA" id="ARBA00023163"/>
    </source>
</evidence>
<dbReference type="PROSITE" id="PS00675">
    <property type="entry name" value="SIGMA54_INTERACT_1"/>
    <property type="match status" value="1"/>
</dbReference>
<proteinExistence type="predicted"/>
<evidence type="ECO:0000313" key="8">
    <source>
        <dbReference type="Proteomes" id="UP000464787"/>
    </source>
</evidence>
<dbReference type="InterPro" id="IPR058031">
    <property type="entry name" value="AAA_lid_NorR"/>
</dbReference>
<accession>A0A857JAY2</accession>
<dbReference type="Gene3D" id="1.10.10.60">
    <property type="entry name" value="Homeodomain-like"/>
    <property type="match status" value="1"/>
</dbReference>
<dbReference type="Proteomes" id="UP000464787">
    <property type="component" value="Chromosome"/>
</dbReference>
<dbReference type="GO" id="GO:0006355">
    <property type="term" value="P:regulation of DNA-templated transcription"/>
    <property type="evidence" value="ECO:0007669"/>
    <property type="project" value="InterPro"/>
</dbReference>
<dbReference type="PROSITE" id="PS00688">
    <property type="entry name" value="SIGMA54_INTERACT_3"/>
    <property type="match status" value="1"/>
</dbReference>
<evidence type="ECO:0000256" key="2">
    <source>
        <dbReference type="ARBA" id="ARBA00022840"/>
    </source>
</evidence>
<dbReference type="Pfam" id="PF06506">
    <property type="entry name" value="PrpR_N"/>
    <property type="match status" value="1"/>
</dbReference>
<dbReference type="Pfam" id="PF25601">
    <property type="entry name" value="AAA_lid_14"/>
    <property type="match status" value="1"/>
</dbReference>
<dbReference type="Pfam" id="PF00158">
    <property type="entry name" value="Sigma54_activat"/>
    <property type="match status" value="1"/>
</dbReference>
<dbReference type="InterPro" id="IPR025943">
    <property type="entry name" value="Sigma_54_int_dom_ATP-bd_2"/>
</dbReference>
<protein>
    <submittedName>
        <fullName evidence="7">Propionate catabolism operon regulatory protein PrpR</fullName>
    </submittedName>
</protein>
<dbReference type="InterPro" id="IPR027417">
    <property type="entry name" value="P-loop_NTPase"/>
</dbReference>
<dbReference type="InterPro" id="IPR012704">
    <property type="entry name" value="Sig_transdc_resp-reg_PrpR"/>
</dbReference>
<keyword evidence="3" id="KW-0805">Transcription regulation</keyword>
<feature type="domain" description="Sigma-54 factor interaction" evidence="6">
    <location>
        <begin position="222"/>
        <end position="454"/>
    </location>
</feature>
<dbReference type="PROSITE" id="PS00676">
    <property type="entry name" value="SIGMA54_INTERACT_2"/>
    <property type="match status" value="1"/>
</dbReference>
<keyword evidence="2" id="KW-0067">ATP-binding</keyword>
<keyword evidence="8" id="KW-1185">Reference proteome</keyword>
<dbReference type="Gene3D" id="3.40.50.300">
    <property type="entry name" value="P-loop containing nucleotide triphosphate hydrolases"/>
    <property type="match status" value="1"/>
</dbReference>
<dbReference type="InterPro" id="IPR009057">
    <property type="entry name" value="Homeodomain-like_sf"/>
</dbReference>
<dbReference type="Gene3D" id="1.10.8.60">
    <property type="match status" value="1"/>
</dbReference>
<evidence type="ECO:0000256" key="1">
    <source>
        <dbReference type="ARBA" id="ARBA00022741"/>
    </source>
</evidence>
<dbReference type="NCBIfam" id="TIGR02329">
    <property type="entry name" value="propionate_PrpR"/>
    <property type="match status" value="1"/>
</dbReference>
<keyword evidence="1" id="KW-0547">Nucleotide-binding</keyword>
<dbReference type="PANTHER" id="PTHR32071:SF81">
    <property type="entry name" value="PROPIONATE CATABOLISM OPERON REGULATORY PROTEIN"/>
    <property type="match status" value="1"/>
</dbReference>
<dbReference type="AlphaFoldDB" id="A0A857JAY2"/>
<sequence>MHTAFAADAASLPRLCFLGYRHLREFSAPVLDEYRDRADIELLDATVDGAVALARERIQRGGVEAFVSGGANGGMLRQQLRAPVATVQLDGIDVLQALIAARQHSTRVGVIVYGQTLPELDAIKGLLKIELQQHAYRTPAEAQRGVDVLHAGGFQVVVGTSLAVEMAEAAGLTGVMAYSLDSIRRGFDEAIELVRAARQQAGRPLHRRQPAPACARHHFEDLEGQSPDFLRAVDTARRFARTDLTILVTGESGTGKELFAQAIHNASPRSAKPFVAINCAAFPESLLESELFGYEEGAFTGARRGGKRGLFEAAHGGTVFLDEIGDMPLSLQTRLLRVLQEREVQRIGSASPTPVDLRVIAATHQPLAEMVAQGRFRQDLFFRINTLRLGLPSLRARAADVIPMAERRVRQCLARLQVRAAPGELLAAIHPLLQGHGWPGNVRELENICERLAVFMAQFSKPSAIDWSGLPHECPELFEVAPATAGPAMVADRAERARRTLEQHFGNHQAAALALGVSRSTLWRWLRSTA</sequence>
<dbReference type="SMART" id="SM00382">
    <property type="entry name" value="AAA"/>
    <property type="match status" value="1"/>
</dbReference>
<dbReference type="InterPro" id="IPR002078">
    <property type="entry name" value="Sigma_54_int"/>
</dbReference>
<evidence type="ECO:0000259" key="6">
    <source>
        <dbReference type="PROSITE" id="PS50045"/>
    </source>
</evidence>
<dbReference type="SUPFAM" id="SSF46689">
    <property type="entry name" value="Homeodomain-like"/>
    <property type="match status" value="1"/>
</dbReference>
<keyword evidence="4" id="KW-0238">DNA-binding</keyword>
<dbReference type="Gene3D" id="3.40.50.10660">
    <property type="entry name" value="PrpR receptor domain-like"/>
    <property type="match status" value="1"/>
</dbReference>
<evidence type="ECO:0000313" key="7">
    <source>
        <dbReference type="EMBL" id="QHI99898.1"/>
    </source>
</evidence>
<dbReference type="GO" id="GO:0000156">
    <property type="term" value="F:phosphorelay response regulator activity"/>
    <property type="evidence" value="ECO:0007669"/>
    <property type="project" value="InterPro"/>
</dbReference>
<gene>
    <name evidence="7" type="primary">prpR</name>
    <name evidence="7" type="ORF">GT347_19075</name>
</gene>